<gene>
    <name evidence="2" type="ORF">POM88_035126</name>
</gene>
<protein>
    <submittedName>
        <fullName evidence="2">Uncharacterized protein</fullName>
    </submittedName>
</protein>
<proteinExistence type="predicted"/>
<reference evidence="2" key="1">
    <citation type="submission" date="2023-02" db="EMBL/GenBank/DDBJ databases">
        <title>Genome of toxic invasive species Heracleum sosnowskyi carries increased number of genes despite the absence of recent whole-genome duplications.</title>
        <authorList>
            <person name="Schelkunov M."/>
            <person name="Shtratnikova V."/>
            <person name="Makarenko M."/>
            <person name="Klepikova A."/>
            <person name="Omelchenko D."/>
            <person name="Novikova G."/>
            <person name="Obukhova E."/>
            <person name="Bogdanov V."/>
            <person name="Penin A."/>
            <person name="Logacheva M."/>
        </authorList>
    </citation>
    <scope>NUCLEOTIDE SEQUENCE</scope>
    <source>
        <strain evidence="2">Hsosn_3</strain>
        <tissue evidence="2">Leaf</tissue>
    </source>
</reference>
<dbReference type="AlphaFoldDB" id="A0AAD8MDT5"/>
<dbReference type="EMBL" id="JAUIZM010000008">
    <property type="protein sequence ID" value="KAK1369034.1"/>
    <property type="molecule type" value="Genomic_DNA"/>
</dbReference>
<sequence length="190" mass="21888">MEDYVKDQSSVSGRSSSKLLRHLLRSTTKSKDVKSPPPVSIASKRAKPPSSVSQSMSVLDLSGKGKSAKPKVDIRRYSPWVLGTITLMGLNEETRNLTKQNWYSADTGEAVVSKPWKYAGKEEHMDREDVKILVKKWWDGKFEYASFRQTEYQHFQTDRLPTSEFKYVRLLTGMERKKTIKKFMFSEVQV</sequence>
<accession>A0AAD8MDT5</accession>
<reference evidence="2" key="2">
    <citation type="submission" date="2023-05" db="EMBL/GenBank/DDBJ databases">
        <authorList>
            <person name="Schelkunov M.I."/>
        </authorList>
    </citation>
    <scope>NUCLEOTIDE SEQUENCE</scope>
    <source>
        <strain evidence="2">Hsosn_3</strain>
        <tissue evidence="2">Leaf</tissue>
    </source>
</reference>
<evidence type="ECO:0000256" key="1">
    <source>
        <dbReference type="SAM" id="MobiDB-lite"/>
    </source>
</evidence>
<keyword evidence="3" id="KW-1185">Reference proteome</keyword>
<evidence type="ECO:0000313" key="3">
    <source>
        <dbReference type="Proteomes" id="UP001237642"/>
    </source>
</evidence>
<feature type="region of interest" description="Disordered" evidence="1">
    <location>
        <begin position="1"/>
        <end position="67"/>
    </location>
</feature>
<organism evidence="2 3">
    <name type="scientific">Heracleum sosnowskyi</name>
    <dbReference type="NCBI Taxonomy" id="360622"/>
    <lineage>
        <taxon>Eukaryota</taxon>
        <taxon>Viridiplantae</taxon>
        <taxon>Streptophyta</taxon>
        <taxon>Embryophyta</taxon>
        <taxon>Tracheophyta</taxon>
        <taxon>Spermatophyta</taxon>
        <taxon>Magnoliopsida</taxon>
        <taxon>eudicotyledons</taxon>
        <taxon>Gunneridae</taxon>
        <taxon>Pentapetalae</taxon>
        <taxon>asterids</taxon>
        <taxon>campanulids</taxon>
        <taxon>Apiales</taxon>
        <taxon>Apiaceae</taxon>
        <taxon>Apioideae</taxon>
        <taxon>apioid superclade</taxon>
        <taxon>Tordylieae</taxon>
        <taxon>Tordyliinae</taxon>
        <taxon>Heracleum</taxon>
    </lineage>
</organism>
<dbReference type="Proteomes" id="UP001237642">
    <property type="component" value="Unassembled WGS sequence"/>
</dbReference>
<evidence type="ECO:0000313" key="2">
    <source>
        <dbReference type="EMBL" id="KAK1369034.1"/>
    </source>
</evidence>
<name>A0AAD8MDT5_9APIA</name>
<comment type="caution">
    <text evidence="2">The sequence shown here is derived from an EMBL/GenBank/DDBJ whole genome shotgun (WGS) entry which is preliminary data.</text>
</comment>
<feature type="compositionally biased region" description="Low complexity" evidence="1">
    <location>
        <begin position="9"/>
        <end position="18"/>
    </location>
</feature>